<dbReference type="RefSeq" id="WP_139229073.1">
    <property type="nucleotide sequence ID" value="NZ_FOKK01000006.1"/>
</dbReference>
<evidence type="ECO:0008006" key="4">
    <source>
        <dbReference type="Google" id="ProtNLM"/>
    </source>
</evidence>
<evidence type="ECO:0000256" key="1">
    <source>
        <dbReference type="SAM" id="SignalP"/>
    </source>
</evidence>
<dbReference type="EMBL" id="FOKK01000006">
    <property type="protein sequence ID" value="SFB25851.1"/>
    <property type="molecule type" value="Genomic_DNA"/>
</dbReference>
<accession>A0A1I0ZJZ9</accession>
<evidence type="ECO:0000313" key="3">
    <source>
        <dbReference type="Proteomes" id="UP000198790"/>
    </source>
</evidence>
<dbReference type="SUPFAM" id="SSF101908">
    <property type="entry name" value="Putative isomerase YbhE"/>
    <property type="match status" value="1"/>
</dbReference>
<dbReference type="PROSITE" id="PS51257">
    <property type="entry name" value="PROKAR_LIPOPROTEIN"/>
    <property type="match status" value="1"/>
</dbReference>
<gene>
    <name evidence="2" type="ORF">SAMN04489723_106148</name>
</gene>
<proteinExistence type="predicted"/>
<feature type="signal peptide" evidence="1">
    <location>
        <begin position="1"/>
        <end position="21"/>
    </location>
</feature>
<organism evidence="2 3">
    <name type="scientific">Algoriphagus aquimarinus</name>
    <dbReference type="NCBI Taxonomy" id="237018"/>
    <lineage>
        <taxon>Bacteria</taxon>
        <taxon>Pseudomonadati</taxon>
        <taxon>Bacteroidota</taxon>
        <taxon>Cytophagia</taxon>
        <taxon>Cytophagales</taxon>
        <taxon>Cyclobacteriaceae</taxon>
        <taxon>Algoriphagus</taxon>
    </lineage>
</organism>
<keyword evidence="1" id="KW-0732">Signal</keyword>
<name>A0A1I0ZJZ9_9BACT</name>
<dbReference type="Proteomes" id="UP000198790">
    <property type="component" value="Unassembled WGS sequence"/>
</dbReference>
<reference evidence="2 3" key="1">
    <citation type="submission" date="2016-10" db="EMBL/GenBank/DDBJ databases">
        <authorList>
            <person name="de Groot N.N."/>
        </authorList>
    </citation>
    <scope>NUCLEOTIDE SEQUENCE [LARGE SCALE GENOMIC DNA]</scope>
    <source>
        <strain evidence="2 3">DSM 23399</strain>
    </source>
</reference>
<dbReference type="OrthoDB" id="829597at2"/>
<dbReference type="AlphaFoldDB" id="A0A1I0ZJZ9"/>
<evidence type="ECO:0000313" key="2">
    <source>
        <dbReference type="EMBL" id="SFB25851.1"/>
    </source>
</evidence>
<dbReference type="STRING" id="237018.SAMN04489723_106148"/>
<protein>
    <recommendedName>
        <fullName evidence="4">6-bladed beta-propeller</fullName>
    </recommendedName>
</protein>
<keyword evidence="3" id="KW-1185">Reference proteome</keyword>
<feature type="chain" id="PRO_5011549083" description="6-bladed beta-propeller" evidence="1">
    <location>
        <begin position="22"/>
        <end position="373"/>
    </location>
</feature>
<sequence length="373" mass="42911">MKKGLQLFCLRLSLSLLSLFAVSCSSPKSSELETFDLPKTKNMIFSFIPLLFTLMSFSTQQDIIVEHNYLDRINVSSIADEVIIFDLDKDYNIIRDVVITEGNYFITPVEKDTDVLALSVSKLDKSGKYIEEIYRSKEGIPIVNITYDPTKKSLIISHNKKIVLFDVVNNRIIKEVDFKRGINGFKIFKNRLYVVSLEITEKTKTYYLESYDPSNLNLIKIEKTMQYEVGSSRSGRNTSMSSSKDALYISMGEVNEIYSSADEFKNPIITFKNIYNKRPSYNNIIFSLNQGIIGKFTTTGFKHLNNWYVYFYDLKSNKQYLSKTGSDSGLYDDINNSGYYVPNFTNSNEYMFSSKKNKLNEKGIKVILLKIKS</sequence>